<keyword evidence="1" id="KW-0812">Transmembrane</keyword>
<reference evidence="2" key="1">
    <citation type="submission" date="2019-12" db="EMBL/GenBank/DDBJ databases">
        <title>Clostridiaceae gen. nov. sp. nov., isolated from sediment in Xinjiang, China.</title>
        <authorList>
            <person name="Zhang R."/>
        </authorList>
    </citation>
    <scope>NUCLEOTIDE SEQUENCE</scope>
    <source>
        <strain evidence="2">D2Q-11</strain>
    </source>
</reference>
<feature type="transmembrane region" description="Helical" evidence="1">
    <location>
        <begin position="6"/>
        <end position="25"/>
    </location>
</feature>
<keyword evidence="1" id="KW-1133">Transmembrane helix</keyword>
<evidence type="ECO:0008006" key="4">
    <source>
        <dbReference type="Google" id="ProtNLM"/>
    </source>
</evidence>
<gene>
    <name evidence="2" type="ORF">GOQ27_03025</name>
</gene>
<dbReference type="Proteomes" id="UP000724672">
    <property type="component" value="Unassembled WGS sequence"/>
</dbReference>
<comment type="caution">
    <text evidence="2">The sequence shown here is derived from an EMBL/GenBank/DDBJ whole genome shotgun (WGS) entry which is preliminary data.</text>
</comment>
<dbReference type="RefSeq" id="WP_203365347.1">
    <property type="nucleotide sequence ID" value="NZ_WSFT01000016.1"/>
</dbReference>
<organism evidence="2 3">
    <name type="scientific">Anaeromonas frigoriresistens</name>
    <dbReference type="NCBI Taxonomy" id="2683708"/>
    <lineage>
        <taxon>Bacteria</taxon>
        <taxon>Bacillati</taxon>
        <taxon>Bacillota</taxon>
        <taxon>Tissierellia</taxon>
        <taxon>Tissierellales</taxon>
        <taxon>Thermohalobacteraceae</taxon>
        <taxon>Anaeromonas</taxon>
    </lineage>
</organism>
<keyword evidence="1" id="KW-0472">Membrane</keyword>
<proteinExistence type="predicted"/>
<evidence type="ECO:0000313" key="3">
    <source>
        <dbReference type="Proteomes" id="UP000724672"/>
    </source>
</evidence>
<feature type="transmembrane region" description="Helical" evidence="1">
    <location>
        <begin position="46"/>
        <end position="66"/>
    </location>
</feature>
<feature type="transmembrane region" description="Helical" evidence="1">
    <location>
        <begin position="72"/>
        <end position="89"/>
    </location>
</feature>
<dbReference type="EMBL" id="WSFT01000016">
    <property type="protein sequence ID" value="MBS4537417.1"/>
    <property type="molecule type" value="Genomic_DNA"/>
</dbReference>
<feature type="transmembrane region" description="Helical" evidence="1">
    <location>
        <begin position="119"/>
        <end position="136"/>
    </location>
</feature>
<feature type="transmembrane region" description="Helical" evidence="1">
    <location>
        <begin position="223"/>
        <end position="240"/>
    </location>
</feature>
<keyword evidence="3" id="KW-1185">Reference proteome</keyword>
<protein>
    <recommendedName>
        <fullName evidence="4">PDZ domain-containing protein</fullName>
    </recommendedName>
</protein>
<feature type="transmembrane region" description="Helical" evidence="1">
    <location>
        <begin position="157"/>
        <end position="181"/>
    </location>
</feature>
<accession>A0A942UXH2</accession>
<feature type="transmembrane region" description="Helical" evidence="1">
    <location>
        <begin position="201"/>
        <end position="218"/>
    </location>
</feature>
<sequence length="343" mass="40069">MLPIEYLLLFNPFFIIATFIIYYKEEKKRKNEVILFGKEIRNTKKVIYTNISIGILVGILTSLFITLIGVEIDIYILYIYIISIILSFIDKRFICMSYGGSILSIVFILLSDINNSKNILYLIGIFHLAEGIIIYINSYKNRMPLYLEENGEIKAGYYFDSIWVIPIITSVEGFFILFPFLLGYKNLITSGDIKFRTKKSAINSILYGSSIVLFLFLIQDNKVLLFLLCLYSIVIHELIIKINTHNWRDNRYLCSKNGVRVLDVLDENIFFKPLDTIIEINNHKVQNIDDIKRIIFIYGKFYEVKYTDEKDNIKKLNINSCKLNIVPLINNPNIIAYTDKFRL</sequence>
<evidence type="ECO:0000313" key="2">
    <source>
        <dbReference type="EMBL" id="MBS4537417.1"/>
    </source>
</evidence>
<name>A0A942UXH2_9FIRM</name>
<evidence type="ECO:0000256" key="1">
    <source>
        <dbReference type="SAM" id="Phobius"/>
    </source>
</evidence>
<dbReference type="AlphaFoldDB" id="A0A942UXH2"/>